<dbReference type="Gene3D" id="3.40.720.10">
    <property type="entry name" value="Alkaline Phosphatase, subunit A"/>
    <property type="match status" value="1"/>
</dbReference>
<dbReference type="PANTHER" id="PTHR30443:SF4">
    <property type="entry name" value="PHOSPHOETHANOLAMINE TRANSFERASE OPGE-RELATED"/>
    <property type="match status" value="1"/>
</dbReference>
<protein>
    <submittedName>
        <fullName evidence="10">Phosphoethanolamine transferase</fullName>
    </submittedName>
</protein>
<evidence type="ECO:0000256" key="7">
    <source>
        <dbReference type="ARBA" id="ARBA00038481"/>
    </source>
</evidence>
<keyword evidence="5 8" id="KW-1133">Transmembrane helix</keyword>
<dbReference type="SUPFAM" id="SSF53649">
    <property type="entry name" value="Alkaline phosphatase-like"/>
    <property type="match status" value="1"/>
</dbReference>
<dbReference type="PANTHER" id="PTHR30443">
    <property type="entry name" value="INNER MEMBRANE PROTEIN"/>
    <property type="match status" value="1"/>
</dbReference>
<keyword evidence="4 8" id="KW-0812">Transmembrane</keyword>
<evidence type="ECO:0000256" key="8">
    <source>
        <dbReference type="SAM" id="Phobius"/>
    </source>
</evidence>
<keyword evidence="6 8" id="KW-0472">Membrane</keyword>
<reference evidence="10" key="1">
    <citation type="submission" date="2021-02" db="EMBL/GenBank/DDBJ databases">
        <title>Neisseriaceae sp. 26B isolated from the cloaca of a Common Toad-headed Turtle (Mesoclemmys nasuta).</title>
        <authorList>
            <person name="Spergser J."/>
            <person name="Busse H.-J."/>
        </authorList>
    </citation>
    <scope>NUCLEOTIDE SEQUENCE</scope>
    <source>
        <strain evidence="10">26B</strain>
    </source>
</reference>
<dbReference type="GO" id="GO:0005886">
    <property type="term" value="C:plasma membrane"/>
    <property type="evidence" value="ECO:0007669"/>
    <property type="project" value="UniProtKB-SubCell"/>
</dbReference>
<dbReference type="CDD" id="cd16017">
    <property type="entry name" value="LptA"/>
    <property type="match status" value="1"/>
</dbReference>
<keyword evidence="11" id="KW-1185">Reference proteome</keyword>
<dbReference type="InterPro" id="IPR040423">
    <property type="entry name" value="PEA_transferase"/>
</dbReference>
<evidence type="ECO:0000313" key="11">
    <source>
        <dbReference type="Proteomes" id="UP000653156"/>
    </source>
</evidence>
<keyword evidence="2" id="KW-1003">Cell membrane</keyword>
<dbReference type="Pfam" id="PF00884">
    <property type="entry name" value="Sulfatase"/>
    <property type="match status" value="1"/>
</dbReference>
<evidence type="ECO:0000256" key="5">
    <source>
        <dbReference type="ARBA" id="ARBA00022989"/>
    </source>
</evidence>
<dbReference type="AlphaFoldDB" id="A0A892ZCC2"/>
<sequence>MFSKPSALLQRLSAKQQYALLVTAFFFLSALAIYALRYPLNPNRIIETFLLWLVLHRLSPRLLQALLYISALVVLLYHPTAALYGRPSFGIIASLISTSASEAGEYLQTIPWRVYITAVVFSLLLVALARLAGRIAAPKFGWRWLLPLCTVIAAMAFSTARESYEQNGFPLRVVPLEFMADSYLMPKAYFAELNKLQHDLQLPHDWQVTATQQPYRNYVLLIGESVRADYMSLYGFKIDNTPFLRRRANLVMENQLSPGPNTPISLLYGLNLNHNGGFQIQNNLVSLAKAAGMHTVWLSNQGALGKYDTSISAIAHKADEVHFLKTTGYDFGHKTYDSELLPLLQQTLQQPLPPQQNRLIVLHLLGSHPNPCDRLTQPPLHYSSNANTNCYIDSIRATDTLLADIDTLLVKTGQPYSMLYFSDHGLSHDKNTYDKNTLSIEASVLRHNDRYRQNYHIPLAIINSDQQNQQRNPAQRSGEHLLSGLAQWLGIRSPQFAAEYDFFAPKADTDIRVLDFGARWRRADELADDPPPLADIHHP</sequence>
<comment type="similarity">
    <text evidence="7">Belongs to the phosphoethanolamine transferase family.</text>
</comment>
<dbReference type="Proteomes" id="UP000653156">
    <property type="component" value="Chromosome"/>
</dbReference>
<dbReference type="InterPro" id="IPR000917">
    <property type="entry name" value="Sulfatase_N"/>
</dbReference>
<feature type="transmembrane region" description="Helical" evidence="8">
    <location>
        <begin position="112"/>
        <end position="132"/>
    </location>
</feature>
<gene>
    <name evidence="10" type="ORF">JQU52_09380</name>
</gene>
<evidence type="ECO:0000256" key="3">
    <source>
        <dbReference type="ARBA" id="ARBA00022679"/>
    </source>
</evidence>
<dbReference type="InterPro" id="IPR017850">
    <property type="entry name" value="Alkaline_phosphatase_core_sf"/>
</dbReference>
<feature type="domain" description="Sulfatase N-terminal" evidence="9">
    <location>
        <begin position="216"/>
        <end position="491"/>
    </location>
</feature>
<dbReference type="InterPro" id="IPR058130">
    <property type="entry name" value="PEA_transf_C"/>
</dbReference>
<proteinExistence type="inferred from homology"/>
<evidence type="ECO:0000256" key="6">
    <source>
        <dbReference type="ARBA" id="ARBA00023136"/>
    </source>
</evidence>
<dbReference type="KEGG" id="ptes:JQU52_09380"/>
<dbReference type="RefSeq" id="WP_230338239.1">
    <property type="nucleotide sequence ID" value="NZ_CP069798.1"/>
</dbReference>
<dbReference type="GO" id="GO:0016776">
    <property type="term" value="F:phosphotransferase activity, phosphate group as acceptor"/>
    <property type="evidence" value="ECO:0007669"/>
    <property type="project" value="TreeGrafter"/>
</dbReference>
<evidence type="ECO:0000256" key="1">
    <source>
        <dbReference type="ARBA" id="ARBA00004651"/>
    </source>
</evidence>
<feature type="transmembrane region" description="Helical" evidence="8">
    <location>
        <begin position="58"/>
        <end position="76"/>
    </location>
</feature>
<evidence type="ECO:0000256" key="4">
    <source>
        <dbReference type="ARBA" id="ARBA00022692"/>
    </source>
</evidence>
<feature type="transmembrane region" description="Helical" evidence="8">
    <location>
        <begin position="18"/>
        <end position="38"/>
    </location>
</feature>
<comment type="subcellular location">
    <subcellularLocation>
        <location evidence="1">Cell membrane</location>
        <topology evidence="1">Multi-pass membrane protein</topology>
    </subcellularLocation>
</comment>
<dbReference type="EMBL" id="CP069798">
    <property type="protein sequence ID" value="QRQ80945.1"/>
    <property type="molecule type" value="Genomic_DNA"/>
</dbReference>
<name>A0A892ZCC2_9NEIS</name>
<evidence type="ECO:0000313" key="10">
    <source>
        <dbReference type="EMBL" id="QRQ80945.1"/>
    </source>
</evidence>
<keyword evidence="3 10" id="KW-0808">Transferase</keyword>
<evidence type="ECO:0000259" key="9">
    <source>
        <dbReference type="Pfam" id="PF00884"/>
    </source>
</evidence>
<organism evidence="10 11">
    <name type="scientific">Paralysiella testudinis</name>
    <dbReference type="NCBI Taxonomy" id="2809020"/>
    <lineage>
        <taxon>Bacteria</taxon>
        <taxon>Pseudomonadati</taxon>
        <taxon>Pseudomonadota</taxon>
        <taxon>Betaproteobacteria</taxon>
        <taxon>Neisseriales</taxon>
        <taxon>Neisseriaceae</taxon>
        <taxon>Paralysiella</taxon>
    </lineage>
</organism>
<feature type="transmembrane region" description="Helical" evidence="8">
    <location>
        <begin position="144"/>
        <end position="160"/>
    </location>
</feature>
<dbReference type="GO" id="GO:0009244">
    <property type="term" value="P:lipopolysaccharide core region biosynthetic process"/>
    <property type="evidence" value="ECO:0007669"/>
    <property type="project" value="TreeGrafter"/>
</dbReference>
<evidence type="ECO:0000256" key="2">
    <source>
        <dbReference type="ARBA" id="ARBA00022475"/>
    </source>
</evidence>
<accession>A0A892ZCC2</accession>